<dbReference type="AlphaFoldDB" id="A0AAD7CUV1"/>
<reference evidence="2" key="1">
    <citation type="submission" date="2023-03" db="EMBL/GenBank/DDBJ databases">
        <title>Massive genome expansion in bonnet fungi (Mycena s.s.) driven by repeated elements and novel gene families across ecological guilds.</title>
        <authorList>
            <consortium name="Lawrence Berkeley National Laboratory"/>
            <person name="Harder C.B."/>
            <person name="Miyauchi S."/>
            <person name="Viragh M."/>
            <person name="Kuo A."/>
            <person name="Thoen E."/>
            <person name="Andreopoulos B."/>
            <person name="Lu D."/>
            <person name="Skrede I."/>
            <person name="Drula E."/>
            <person name="Henrissat B."/>
            <person name="Morin E."/>
            <person name="Kohler A."/>
            <person name="Barry K."/>
            <person name="LaButti K."/>
            <person name="Morin E."/>
            <person name="Salamov A."/>
            <person name="Lipzen A."/>
            <person name="Mereny Z."/>
            <person name="Hegedus B."/>
            <person name="Baldrian P."/>
            <person name="Stursova M."/>
            <person name="Weitz H."/>
            <person name="Taylor A."/>
            <person name="Grigoriev I.V."/>
            <person name="Nagy L.G."/>
            <person name="Martin F."/>
            <person name="Kauserud H."/>
        </authorList>
    </citation>
    <scope>NUCLEOTIDE SEQUENCE</scope>
    <source>
        <strain evidence="2">CBHHK067</strain>
    </source>
</reference>
<proteinExistence type="predicted"/>
<name>A0AAD7CUV1_MYCRO</name>
<feature type="compositionally biased region" description="Basic and acidic residues" evidence="1">
    <location>
        <begin position="178"/>
        <end position="208"/>
    </location>
</feature>
<protein>
    <submittedName>
        <fullName evidence="2">Uncharacterized protein</fullName>
    </submittedName>
</protein>
<keyword evidence="3" id="KW-1185">Reference proteome</keyword>
<feature type="non-terminal residue" evidence="2">
    <location>
        <position position="249"/>
    </location>
</feature>
<accession>A0AAD7CUV1</accession>
<dbReference type="EMBL" id="JARKIE010000262">
    <property type="protein sequence ID" value="KAJ7660432.1"/>
    <property type="molecule type" value="Genomic_DNA"/>
</dbReference>
<evidence type="ECO:0000313" key="2">
    <source>
        <dbReference type="EMBL" id="KAJ7660432.1"/>
    </source>
</evidence>
<comment type="caution">
    <text evidence="2">The sequence shown here is derived from an EMBL/GenBank/DDBJ whole genome shotgun (WGS) entry which is preliminary data.</text>
</comment>
<sequence length="249" mass="27366">PRDVHSLTQATARFYAEAKGQRAEMLDIDSSVAALAAARAPAPAANQSVLSLVNERFEAATIRTWCRLGAIGLGFQSPDAVIAWWYTPMAAFLIVAPVAAPPSFPGAPITGPAVQPLRRNWTRFSMQSRRCCRVVPRWRLSPSSPPSLPLRRTRVPRLQAPLSSRLLRSLVAPSATSMDDRMDRLESPLRDLTSKRSRSPNDDDHARVVRPRLEPLATAQAPPTAAVAPPVHRAFIHSIHQLTPHRLPI</sequence>
<feature type="region of interest" description="Disordered" evidence="1">
    <location>
        <begin position="177"/>
        <end position="208"/>
    </location>
</feature>
<gene>
    <name evidence="2" type="ORF">B0H17DRAFT_1095356</name>
</gene>
<organism evidence="2 3">
    <name type="scientific">Mycena rosella</name>
    <name type="common">Pink bonnet</name>
    <name type="synonym">Agaricus rosellus</name>
    <dbReference type="NCBI Taxonomy" id="1033263"/>
    <lineage>
        <taxon>Eukaryota</taxon>
        <taxon>Fungi</taxon>
        <taxon>Dikarya</taxon>
        <taxon>Basidiomycota</taxon>
        <taxon>Agaricomycotina</taxon>
        <taxon>Agaricomycetes</taxon>
        <taxon>Agaricomycetidae</taxon>
        <taxon>Agaricales</taxon>
        <taxon>Marasmiineae</taxon>
        <taxon>Mycenaceae</taxon>
        <taxon>Mycena</taxon>
    </lineage>
</organism>
<evidence type="ECO:0000313" key="3">
    <source>
        <dbReference type="Proteomes" id="UP001221757"/>
    </source>
</evidence>
<dbReference type="Proteomes" id="UP001221757">
    <property type="component" value="Unassembled WGS sequence"/>
</dbReference>
<evidence type="ECO:0000256" key="1">
    <source>
        <dbReference type="SAM" id="MobiDB-lite"/>
    </source>
</evidence>